<proteinExistence type="predicted"/>
<keyword evidence="3" id="KW-1185">Reference proteome</keyword>
<feature type="compositionally biased region" description="Polar residues" evidence="1">
    <location>
        <begin position="212"/>
        <end position="231"/>
    </location>
</feature>
<evidence type="ECO:0000313" key="2">
    <source>
        <dbReference type="EMBL" id="KAJ8322230.1"/>
    </source>
</evidence>
<feature type="region of interest" description="Disordered" evidence="1">
    <location>
        <begin position="30"/>
        <end position="51"/>
    </location>
</feature>
<gene>
    <name evidence="2" type="ORF">KUTeg_000701</name>
</gene>
<sequence>MSLSEKEHQTNCLRLFPVLLLTPPTSIAPAEVGFDDDDEPNKSSSSSSSNKSELGLLAFDVTFAAGVAGGGDVDSCPLSPNKSTSGDSSDFPNKMSSSPNNPVPEDFFWKFSLDSKSKLSTTDEVKDKLLQLLLTQSQGLLVNSGCPIEKTLLSSISKGETYNNLSPEVRRALINGTNNKLTSKVRKCQNRKKCHDQPMIYLLIGPLVRNSHTPPSDLSTNRQHIPSSAPSLTPPLMPHGKTRDENII</sequence>
<evidence type="ECO:0000256" key="1">
    <source>
        <dbReference type="SAM" id="MobiDB-lite"/>
    </source>
</evidence>
<name>A0ABQ9G2L5_TEGGR</name>
<evidence type="ECO:0000313" key="3">
    <source>
        <dbReference type="Proteomes" id="UP001217089"/>
    </source>
</evidence>
<protein>
    <submittedName>
        <fullName evidence="2">Uncharacterized protein</fullName>
    </submittedName>
</protein>
<feature type="compositionally biased region" description="Polar residues" evidence="1">
    <location>
        <begin position="78"/>
        <end position="99"/>
    </location>
</feature>
<feature type="compositionally biased region" description="Low complexity" evidence="1">
    <location>
        <begin position="42"/>
        <end position="51"/>
    </location>
</feature>
<dbReference type="Proteomes" id="UP001217089">
    <property type="component" value="Unassembled WGS sequence"/>
</dbReference>
<accession>A0ABQ9G2L5</accession>
<reference evidence="2 3" key="1">
    <citation type="submission" date="2022-12" db="EMBL/GenBank/DDBJ databases">
        <title>Chromosome-level genome of Tegillarca granosa.</title>
        <authorList>
            <person name="Kim J."/>
        </authorList>
    </citation>
    <scope>NUCLEOTIDE SEQUENCE [LARGE SCALE GENOMIC DNA]</scope>
    <source>
        <strain evidence="2">Teg-2019</strain>
        <tissue evidence="2">Adductor muscle</tissue>
    </source>
</reference>
<feature type="region of interest" description="Disordered" evidence="1">
    <location>
        <begin position="212"/>
        <end position="248"/>
    </location>
</feature>
<dbReference type="EMBL" id="JARBDR010000018">
    <property type="protein sequence ID" value="KAJ8322230.1"/>
    <property type="molecule type" value="Genomic_DNA"/>
</dbReference>
<organism evidence="2 3">
    <name type="scientific">Tegillarca granosa</name>
    <name type="common">Malaysian cockle</name>
    <name type="synonym">Anadara granosa</name>
    <dbReference type="NCBI Taxonomy" id="220873"/>
    <lineage>
        <taxon>Eukaryota</taxon>
        <taxon>Metazoa</taxon>
        <taxon>Spiralia</taxon>
        <taxon>Lophotrochozoa</taxon>
        <taxon>Mollusca</taxon>
        <taxon>Bivalvia</taxon>
        <taxon>Autobranchia</taxon>
        <taxon>Pteriomorphia</taxon>
        <taxon>Arcoida</taxon>
        <taxon>Arcoidea</taxon>
        <taxon>Arcidae</taxon>
        <taxon>Tegillarca</taxon>
    </lineage>
</organism>
<feature type="region of interest" description="Disordered" evidence="1">
    <location>
        <begin position="74"/>
        <end position="99"/>
    </location>
</feature>
<comment type="caution">
    <text evidence="2">The sequence shown here is derived from an EMBL/GenBank/DDBJ whole genome shotgun (WGS) entry which is preliminary data.</text>
</comment>